<proteinExistence type="predicted"/>
<dbReference type="EMBL" id="GIFC01010796">
    <property type="protein sequence ID" value="MXU92879.1"/>
    <property type="molecule type" value="Transcribed_RNA"/>
</dbReference>
<reference evidence="2" key="1">
    <citation type="submission" date="2019-12" db="EMBL/GenBank/DDBJ databases">
        <title>An insight into the sialome of adult female Ixodes ricinus ticks feeding for 6 days.</title>
        <authorList>
            <person name="Perner J."/>
            <person name="Ribeiro J.M.C."/>
        </authorList>
    </citation>
    <scope>NUCLEOTIDE SEQUENCE</scope>
    <source>
        <strain evidence="2">Semi-engorged</strain>
        <tissue evidence="2">Salivary glands</tissue>
    </source>
</reference>
<evidence type="ECO:0000313" key="2">
    <source>
        <dbReference type="EMBL" id="MXU92879.1"/>
    </source>
</evidence>
<organism evidence="2">
    <name type="scientific">Ixodes ricinus</name>
    <name type="common">Common tick</name>
    <name type="synonym">Acarus ricinus</name>
    <dbReference type="NCBI Taxonomy" id="34613"/>
    <lineage>
        <taxon>Eukaryota</taxon>
        <taxon>Metazoa</taxon>
        <taxon>Ecdysozoa</taxon>
        <taxon>Arthropoda</taxon>
        <taxon>Chelicerata</taxon>
        <taxon>Arachnida</taxon>
        <taxon>Acari</taxon>
        <taxon>Parasitiformes</taxon>
        <taxon>Ixodida</taxon>
        <taxon>Ixodoidea</taxon>
        <taxon>Ixodidae</taxon>
        <taxon>Ixodinae</taxon>
        <taxon>Ixodes</taxon>
    </lineage>
</organism>
<feature type="transmembrane region" description="Helical" evidence="1">
    <location>
        <begin position="106"/>
        <end position="129"/>
    </location>
</feature>
<name>A0A6B0USW6_IXORI</name>
<sequence>MFCQNTLWVASLLSPSLLWAWGIARLKGFGQGEPSTAVAPSWIESLGRFLFYILSIVHHYHQYLLSFDCYCTGNEGWGAGRLVKGNCTPMQTFHVPQQILTQTALWLFKCFPICGIFFFFFLLRVIVYIGGNRLYSLP</sequence>
<keyword evidence="1" id="KW-0472">Membrane</keyword>
<protein>
    <submittedName>
        <fullName evidence="2">Uncharacterized protein</fullName>
    </submittedName>
</protein>
<keyword evidence="1" id="KW-1133">Transmembrane helix</keyword>
<dbReference type="AlphaFoldDB" id="A0A6B0USW6"/>
<keyword evidence="1" id="KW-0812">Transmembrane</keyword>
<accession>A0A6B0USW6</accession>
<evidence type="ECO:0000256" key="1">
    <source>
        <dbReference type="SAM" id="Phobius"/>
    </source>
</evidence>